<organism evidence="6 7">
    <name type="scientific">Geofilum rubicundum JCM 15548</name>
    <dbReference type="NCBI Taxonomy" id="1236989"/>
    <lineage>
        <taxon>Bacteria</taxon>
        <taxon>Pseudomonadati</taxon>
        <taxon>Bacteroidota</taxon>
        <taxon>Bacteroidia</taxon>
        <taxon>Marinilabiliales</taxon>
        <taxon>Marinilabiliaceae</taxon>
        <taxon>Geofilum</taxon>
    </lineage>
</organism>
<dbReference type="PRINTS" id="PR00038">
    <property type="entry name" value="HTHLUXR"/>
</dbReference>
<feature type="domain" description="RNA polymerase sigma factor 70 region 4 type 2" evidence="5">
    <location>
        <begin position="125"/>
        <end position="176"/>
    </location>
</feature>
<dbReference type="GO" id="GO:0003677">
    <property type="term" value="F:DNA binding"/>
    <property type="evidence" value="ECO:0007669"/>
    <property type="project" value="InterPro"/>
</dbReference>
<evidence type="ECO:0000256" key="3">
    <source>
        <dbReference type="ARBA" id="ARBA00023082"/>
    </source>
</evidence>
<sequence>MPDKTLPSEDALLLSGLKRGEERFYRLLFDKYYQPLVIFANRMLLDMDLSRSTVQDVFVMLFDKREEIVIHTSLNAHLYQTVRNRCLNHLKRDKMKNEHHQIILDKGDTFEQPSTSMELNELEALIQSTIEVLPEQCRRIFKMSRQEGLTNQEIAESLAISKRTVETQISKALKRLREELGRHQLLTHALVTALFLSL</sequence>
<accession>A0A0E9M1X0</accession>
<dbReference type="InterPro" id="IPR014327">
    <property type="entry name" value="RNA_pol_sigma70_bacteroid"/>
</dbReference>
<protein>
    <submittedName>
        <fullName evidence="6">RNA polymerase ECF-type sigma factor</fullName>
    </submittedName>
</protein>
<evidence type="ECO:0000256" key="4">
    <source>
        <dbReference type="ARBA" id="ARBA00023163"/>
    </source>
</evidence>
<dbReference type="RefSeq" id="WP_062128058.1">
    <property type="nucleotide sequence ID" value="NZ_BAZW01000060.1"/>
</dbReference>
<dbReference type="SUPFAM" id="SSF88946">
    <property type="entry name" value="Sigma2 domain of RNA polymerase sigma factors"/>
    <property type="match status" value="1"/>
</dbReference>
<keyword evidence="4" id="KW-0804">Transcription</keyword>
<name>A0A0E9M1X0_9BACT</name>
<evidence type="ECO:0000313" key="6">
    <source>
        <dbReference type="EMBL" id="GAO31757.1"/>
    </source>
</evidence>
<dbReference type="InterPro" id="IPR013324">
    <property type="entry name" value="RNA_pol_sigma_r3/r4-like"/>
</dbReference>
<dbReference type="AlphaFoldDB" id="A0A0E9M1X0"/>
<dbReference type="EMBL" id="BAZW01000060">
    <property type="protein sequence ID" value="GAO31757.1"/>
    <property type="molecule type" value="Genomic_DNA"/>
</dbReference>
<comment type="caution">
    <text evidence="6">The sequence shown here is derived from an EMBL/GenBank/DDBJ whole genome shotgun (WGS) entry which is preliminary data.</text>
</comment>
<dbReference type="InterPro" id="IPR000792">
    <property type="entry name" value="Tscrpt_reg_LuxR_C"/>
</dbReference>
<keyword evidence="3" id="KW-0731">Sigma factor</keyword>
<dbReference type="InterPro" id="IPR039425">
    <property type="entry name" value="RNA_pol_sigma-70-like"/>
</dbReference>
<dbReference type="CDD" id="cd06171">
    <property type="entry name" value="Sigma70_r4"/>
    <property type="match status" value="1"/>
</dbReference>
<dbReference type="Gene3D" id="1.10.1740.10">
    <property type="match status" value="1"/>
</dbReference>
<proteinExistence type="inferred from homology"/>
<keyword evidence="2" id="KW-0805">Transcription regulation</keyword>
<dbReference type="InterPro" id="IPR036388">
    <property type="entry name" value="WH-like_DNA-bd_sf"/>
</dbReference>
<reference evidence="6 7" key="1">
    <citation type="journal article" date="2015" name="Microbes Environ.">
        <title>Distribution and evolution of nitrogen fixation genes in the phylum bacteroidetes.</title>
        <authorList>
            <person name="Inoue J."/>
            <person name="Oshima K."/>
            <person name="Suda W."/>
            <person name="Sakamoto M."/>
            <person name="Iino T."/>
            <person name="Noda S."/>
            <person name="Hongoh Y."/>
            <person name="Hattori M."/>
            <person name="Ohkuma M."/>
        </authorList>
    </citation>
    <scope>NUCLEOTIDE SEQUENCE [LARGE SCALE GENOMIC DNA]</scope>
    <source>
        <strain evidence="6">JCM 15548</strain>
    </source>
</reference>
<dbReference type="GO" id="GO:0006352">
    <property type="term" value="P:DNA-templated transcription initiation"/>
    <property type="evidence" value="ECO:0007669"/>
    <property type="project" value="InterPro"/>
</dbReference>
<dbReference type="OrthoDB" id="9782991at2"/>
<dbReference type="PANTHER" id="PTHR43133:SF46">
    <property type="entry name" value="RNA POLYMERASE SIGMA-70 FACTOR ECF SUBFAMILY"/>
    <property type="match status" value="1"/>
</dbReference>
<dbReference type="NCBIfam" id="TIGR02985">
    <property type="entry name" value="Sig70_bacteroi1"/>
    <property type="match status" value="1"/>
</dbReference>
<dbReference type="Pfam" id="PF08281">
    <property type="entry name" value="Sigma70_r4_2"/>
    <property type="match status" value="1"/>
</dbReference>
<evidence type="ECO:0000259" key="5">
    <source>
        <dbReference type="Pfam" id="PF08281"/>
    </source>
</evidence>
<gene>
    <name evidence="6" type="ORF">JCM15548_14151</name>
</gene>
<dbReference type="Gene3D" id="1.10.10.10">
    <property type="entry name" value="Winged helix-like DNA-binding domain superfamily/Winged helix DNA-binding domain"/>
    <property type="match status" value="1"/>
</dbReference>
<dbReference type="GO" id="GO:0016987">
    <property type="term" value="F:sigma factor activity"/>
    <property type="evidence" value="ECO:0007669"/>
    <property type="project" value="UniProtKB-KW"/>
</dbReference>
<dbReference type="InterPro" id="IPR013249">
    <property type="entry name" value="RNA_pol_sigma70_r4_t2"/>
</dbReference>
<evidence type="ECO:0000256" key="2">
    <source>
        <dbReference type="ARBA" id="ARBA00023015"/>
    </source>
</evidence>
<dbReference type="STRING" id="1236989.JCM15548_14151"/>
<dbReference type="Proteomes" id="UP000032900">
    <property type="component" value="Unassembled WGS sequence"/>
</dbReference>
<comment type="similarity">
    <text evidence="1">Belongs to the sigma-70 factor family. ECF subfamily.</text>
</comment>
<dbReference type="NCBIfam" id="TIGR02937">
    <property type="entry name" value="sigma70-ECF"/>
    <property type="match status" value="1"/>
</dbReference>
<dbReference type="InterPro" id="IPR014284">
    <property type="entry name" value="RNA_pol_sigma-70_dom"/>
</dbReference>
<dbReference type="PANTHER" id="PTHR43133">
    <property type="entry name" value="RNA POLYMERASE ECF-TYPE SIGMA FACTO"/>
    <property type="match status" value="1"/>
</dbReference>
<dbReference type="SUPFAM" id="SSF88659">
    <property type="entry name" value="Sigma3 and sigma4 domains of RNA polymerase sigma factors"/>
    <property type="match status" value="1"/>
</dbReference>
<evidence type="ECO:0000256" key="1">
    <source>
        <dbReference type="ARBA" id="ARBA00010641"/>
    </source>
</evidence>
<dbReference type="InterPro" id="IPR013325">
    <property type="entry name" value="RNA_pol_sigma_r2"/>
</dbReference>
<evidence type="ECO:0000313" key="7">
    <source>
        <dbReference type="Proteomes" id="UP000032900"/>
    </source>
</evidence>
<keyword evidence="7" id="KW-1185">Reference proteome</keyword>